<dbReference type="GO" id="GO:0005634">
    <property type="term" value="C:nucleus"/>
    <property type="evidence" value="ECO:0007669"/>
    <property type="project" value="UniProtKB-SubCell"/>
</dbReference>
<keyword evidence="2" id="KW-0805">Transcription regulation</keyword>
<gene>
    <name evidence="6" type="ORF">BB561_003691</name>
</gene>
<dbReference type="STRING" id="133385.A0A2T9YK00"/>
<dbReference type="PANTHER" id="PTHR33572">
    <property type="entry name" value="SPORE DEVELOPMENT REGULATOR VOSA"/>
    <property type="match status" value="1"/>
</dbReference>
<dbReference type="Gene3D" id="2.60.40.3960">
    <property type="entry name" value="Velvet domain"/>
    <property type="match status" value="1"/>
</dbReference>
<dbReference type="InterPro" id="IPR037525">
    <property type="entry name" value="Velvet_dom"/>
</dbReference>
<reference evidence="6 7" key="1">
    <citation type="journal article" date="2018" name="MBio">
        <title>Comparative Genomics Reveals the Core Gene Toolbox for the Fungus-Insect Symbiosis.</title>
        <authorList>
            <person name="Wang Y."/>
            <person name="Stata M."/>
            <person name="Wang W."/>
            <person name="Stajich J.E."/>
            <person name="White M.M."/>
            <person name="Moncalvo J.M."/>
        </authorList>
    </citation>
    <scope>NUCLEOTIDE SEQUENCE [LARGE SCALE GENOMIC DNA]</scope>
    <source>
        <strain evidence="6 7">SWE-8-4</strain>
    </source>
</reference>
<accession>A0A2T9YK00</accession>
<name>A0A2T9YK00_9FUNG</name>
<keyword evidence="3" id="KW-0804">Transcription</keyword>
<protein>
    <recommendedName>
        <fullName evidence="5">Velvet domain-containing protein</fullName>
    </recommendedName>
</protein>
<proteinExistence type="predicted"/>
<sequence length="240" mass="27155">MISSSDINPSEKVCTYYDKVFKLFIVQHPLRARMCGFGEKDKRPIDPPPVIQLKVYDTQGKSINLTHSEISSMVIYASLWSEDGLHKRDIVIDPSSIPIPNSSYYKNNTYILSLEAPKKMQNLIGTTASSSFYLLDHNENAGIFFIFNDLSVRTEGKFTLKFSFINLEGCYNNNGETSIITEVTSDIFEVYPAKKFPGMTSSTALSKAFSEQGIRIPIRIRPRVKTKTQNITVKNENDDQ</sequence>
<dbReference type="InterPro" id="IPR038491">
    <property type="entry name" value="Velvet_dom_sf"/>
</dbReference>
<dbReference type="AlphaFoldDB" id="A0A2T9YK00"/>
<keyword evidence="7" id="KW-1185">Reference proteome</keyword>
<evidence type="ECO:0000259" key="5">
    <source>
        <dbReference type="PROSITE" id="PS51821"/>
    </source>
</evidence>
<dbReference type="EMBL" id="MBFR01000153">
    <property type="protein sequence ID" value="PVU92672.1"/>
    <property type="molecule type" value="Genomic_DNA"/>
</dbReference>
<evidence type="ECO:0000256" key="1">
    <source>
        <dbReference type="ARBA" id="ARBA00004123"/>
    </source>
</evidence>
<dbReference type="Pfam" id="PF11754">
    <property type="entry name" value="Velvet"/>
    <property type="match status" value="1"/>
</dbReference>
<evidence type="ECO:0000256" key="2">
    <source>
        <dbReference type="ARBA" id="ARBA00023015"/>
    </source>
</evidence>
<dbReference type="PANTHER" id="PTHR33572:SF3">
    <property type="entry name" value="VELVET COMPLEX SUBUNIT B"/>
    <property type="match status" value="1"/>
</dbReference>
<keyword evidence="4" id="KW-0539">Nucleus</keyword>
<comment type="subcellular location">
    <subcellularLocation>
        <location evidence="1">Nucleus</location>
    </subcellularLocation>
</comment>
<dbReference type="PROSITE" id="PS51821">
    <property type="entry name" value="VELVET"/>
    <property type="match status" value="1"/>
</dbReference>
<evidence type="ECO:0000313" key="7">
    <source>
        <dbReference type="Proteomes" id="UP000245383"/>
    </source>
</evidence>
<dbReference type="InterPro" id="IPR021740">
    <property type="entry name" value="Velvet"/>
</dbReference>
<evidence type="ECO:0000313" key="6">
    <source>
        <dbReference type="EMBL" id="PVU92672.1"/>
    </source>
</evidence>
<dbReference type="Proteomes" id="UP000245383">
    <property type="component" value="Unassembled WGS sequence"/>
</dbReference>
<evidence type="ECO:0000256" key="4">
    <source>
        <dbReference type="ARBA" id="ARBA00023242"/>
    </source>
</evidence>
<evidence type="ECO:0000256" key="3">
    <source>
        <dbReference type="ARBA" id="ARBA00023163"/>
    </source>
</evidence>
<feature type="domain" description="Velvet" evidence="5">
    <location>
        <begin position="14"/>
        <end position="219"/>
    </location>
</feature>
<organism evidence="6 7">
    <name type="scientific">Smittium simulii</name>
    <dbReference type="NCBI Taxonomy" id="133385"/>
    <lineage>
        <taxon>Eukaryota</taxon>
        <taxon>Fungi</taxon>
        <taxon>Fungi incertae sedis</taxon>
        <taxon>Zoopagomycota</taxon>
        <taxon>Kickxellomycotina</taxon>
        <taxon>Harpellomycetes</taxon>
        <taxon>Harpellales</taxon>
        <taxon>Legeriomycetaceae</taxon>
        <taxon>Smittium</taxon>
    </lineage>
</organism>
<comment type="caution">
    <text evidence="6">The sequence shown here is derived from an EMBL/GenBank/DDBJ whole genome shotgun (WGS) entry which is preliminary data.</text>
</comment>
<dbReference type="OrthoDB" id="3056235at2759"/>